<proteinExistence type="predicted"/>
<keyword evidence="2" id="KW-1185">Reference proteome</keyword>
<name>A0A5C3QMG7_9AGAR</name>
<gene>
    <name evidence="1" type="ORF">BDV98DRAFT_592376</name>
</gene>
<dbReference type="EMBL" id="ML178822">
    <property type="protein sequence ID" value="TFL02727.1"/>
    <property type="molecule type" value="Genomic_DNA"/>
</dbReference>
<evidence type="ECO:0000313" key="2">
    <source>
        <dbReference type="Proteomes" id="UP000305067"/>
    </source>
</evidence>
<accession>A0A5C3QMG7</accession>
<organism evidence="1 2">
    <name type="scientific">Pterulicium gracile</name>
    <dbReference type="NCBI Taxonomy" id="1884261"/>
    <lineage>
        <taxon>Eukaryota</taxon>
        <taxon>Fungi</taxon>
        <taxon>Dikarya</taxon>
        <taxon>Basidiomycota</taxon>
        <taxon>Agaricomycotina</taxon>
        <taxon>Agaricomycetes</taxon>
        <taxon>Agaricomycetidae</taxon>
        <taxon>Agaricales</taxon>
        <taxon>Pleurotineae</taxon>
        <taxon>Pterulaceae</taxon>
        <taxon>Pterulicium</taxon>
    </lineage>
</organism>
<protein>
    <submittedName>
        <fullName evidence="1">Uncharacterized protein</fullName>
    </submittedName>
</protein>
<evidence type="ECO:0000313" key="1">
    <source>
        <dbReference type="EMBL" id="TFL02727.1"/>
    </source>
</evidence>
<dbReference type="AlphaFoldDB" id="A0A5C3QMG7"/>
<dbReference type="Proteomes" id="UP000305067">
    <property type="component" value="Unassembled WGS sequence"/>
</dbReference>
<reference evidence="1 2" key="1">
    <citation type="journal article" date="2019" name="Nat. Ecol. Evol.">
        <title>Megaphylogeny resolves global patterns of mushroom evolution.</title>
        <authorList>
            <person name="Varga T."/>
            <person name="Krizsan K."/>
            <person name="Foldi C."/>
            <person name="Dima B."/>
            <person name="Sanchez-Garcia M."/>
            <person name="Sanchez-Ramirez S."/>
            <person name="Szollosi G.J."/>
            <person name="Szarkandi J.G."/>
            <person name="Papp V."/>
            <person name="Albert L."/>
            <person name="Andreopoulos W."/>
            <person name="Angelini C."/>
            <person name="Antonin V."/>
            <person name="Barry K.W."/>
            <person name="Bougher N.L."/>
            <person name="Buchanan P."/>
            <person name="Buyck B."/>
            <person name="Bense V."/>
            <person name="Catcheside P."/>
            <person name="Chovatia M."/>
            <person name="Cooper J."/>
            <person name="Damon W."/>
            <person name="Desjardin D."/>
            <person name="Finy P."/>
            <person name="Geml J."/>
            <person name="Haridas S."/>
            <person name="Hughes K."/>
            <person name="Justo A."/>
            <person name="Karasinski D."/>
            <person name="Kautmanova I."/>
            <person name="Kiss B."/>
            <person name="Kocsube S."/>
            <person name="Kotiranta H."/>
            <person name="LaButti K.M."/>
            <person name="Lechner B.E."/>
            <person name="Liimatainen K."/>
            <person name="Lipzen A."/>
            <person name="Lukacs Z."/>
            <person name="Mihaltcheva S."/>
            <person name="Morgado L.N."/>
            <person name="Niskanen T."/>
            <person name="Noordeloos M.E."/>
            <person name="Ohm R.A."/>
            <person name="Ortiz-Santana B."/>
            <person name="Ovrebo C."/>
            <person name="Racz N."/>
            <person name="Riley R."/>
            <person name="Savchenko A."/>
            <person name="Shiryaev A."/>
            <person name="Soop K."/>
            <person name="Spirin V."/>
            <person name="Szebenyi C."/>
            <person name="Tomsovsky M."/>
            <person name="Tulloss R.E."/>
            <person name="Uehling J."/>
            <person name="Grigoriev I.V."/>
            <person name="Vagvolgyi C."/>
            <person name="Papp T."/>
            <person name="Martin F.M."/>
            <person name="Miettinen O."/>
            <person name="Hibbett D.S."/>
            <person name="Nagy L.G."/>
        </authorList>
    </citation>
    <scope>NUCLEOTIDE SEQUENCE [LARGE SCALE GENOMIC DNA]</scope>
    <source>
        <strain evidence="1 2">CBS 309.79</strain>
    </source>
</reference>
<sequence length="137" mass="15379">MILIQAVALDPSLDSAPTSWKELTQISAVFGQMLERSKSYPLTIRIHLNRTARGASNQWDRLLVHYPELLAPSRLGEFNFYGSSMATEGFSRLWEVLPSGSALSVLRVLRLDTTERIYPAHLLTARKPSLQELILGN</sequence>